<name>A0ABV0TP75_9TELE</name>
<proteinExistence type="predicted"/>
<evidence type="ECO:0000313" key="1">
    <source>
        <dbReference type="EMBL" id="MEQ2234720.1"/>
    </source>
</evidence>
<comment type="caution">
    <text evidence="1">The sequence shown here is derived from an EMBL/GenBank/DDBJ whole genome shotgun (WGS) entry which is preliminary data.</text>
</comment>
<organism evidence="1 2">
    <name type="scientific">Ilyodon furcidens</name>
    <name type="common">goldbreast splitfin</name>
    <dbReference type="NCBI Taxonomy" id="33524"/>
    <lineage>
        <taxon>Eukaryota</taxon>
        <taxon>Metazoa</taxon>
        <taxon>Chordata</taxon>
        <taxon>Craniata</taxon>
        <taxon>Vertebrata</taxon>
        <taxon>Euteleostomi</taxon>
        <taxon>Actinopterygii</taxon>
        <taxon>Neopterygii</taxon>
        <taxon>Teleostei</taxon>
        <taxon>Neoteleostei</taxon>
        <taxon>Acanthomorphata</taxon>
        <taxon>Ovalentaria</taxon>
        <taxon>Atherinomorphae</taxon>
        <taxon>Cyprinodontiformes</taxon>
        <taxon>Goodeidae</taxon>
        <taxon>Ilyodon</taxon>
    </lineage>
</organism>
<dbReference type="EMBL" id="JAHRIQ010040917">
    <property type="protein sequence ID" value="MEQ2234720.1"/>
    <property type="molecule type" value="Genomic_DNA"/>
</dbReference>
<reference evidence="1 2" key="1">
    <citation type="submission" date="2021-06" db="EMBL/GenBank/DDBJ databases">
        <authorList>
            <person name="Palmer J.M."/>
        </authorList>
    </citation>
    <scope>NUCLEOTIDE SEQUENCE [LARGE SCALE GENOMIC DNA]</scope>
    <source>
        <strain evidence="2">if_2019</strain>
        <tissue evidence="1">Muscle</tissue>
    </source>
</reference>
<keyword evidence="2" id="KW-1185">Reference proteome</keyword>
<sequence length="117" mass="13446">MFQILRARSSYGIRRFEKPKKMLGFVKLDKTTHSSVLHAGMPMPQCNIDETQQHHRVLPVSTLGMCFVMMNLCLKIKSPLLLMRAEEFFSVCTRCTDVRQGGNKQENNVQKNTNCIL</sequence>
<evidence type="ECO:0000313" key="2">
    <source>
        <dbReference type="Proteomes" id="UP001482620"/>
    </source>
</evidence>
<protein>
    <submittedName>
        <fullName evidence="1">Uncharacterized protein</fullName>
    </submittedName>
</protein>
<dbReference type="Proteomes" id="UP001482620">
    <property type="component" value="Unassembled WGS sequence"/>
</dbReference>
<accession>A0ABV0TP75</accession>
<gene>
    <name evidence="1" type="ORF">ILYODFUR_034361</name>
</gene>